<organism evidence="2 3">
    <name type="scientific">Lophium mytilinum</name>
    <dbReference type="NCBI Taxonomy" id="390894"/>
    <lineage>
        <taxon>Eukaryota</taxon>
        <taxon>Fungi</taxon>
        <taxon>Dikarya</taxon>
        <taxon>Ascomycota</taxon>
        <taxon>Pezizomycotina</taxon>
        <taxon>Dothideomycetes</taxon>
        <taxon>Pleosporomycetidae</taxon>
        <taxon>Mytilinidiales</taxon>
        <taxon>Mytilinidiaceae</taxon>
        <taxon>Lophium</taxon>
    </lineage>
</organism>
<feature type="region of interest" description="Disordered" evidence="1">
    <location>
        <begin position="30"/>
        <end position="98"/>
    </location>
</feature>
<protein>
    <submittedName>
        <fullName evidence="2">Uncharacterized protein</fullName>
    </submittedName>
</protein>
<gene>
    <name evidence="2" type="ORF">BU16DRAFT_544024</name>
</gene>
<proteinExistence type="predicted"/>
<feature type="compositionally biased region" description="Polar residues" evidence="1">
    <location>
        <begin position="84"/>
        <end position="94"/>
    </location>
</feature>
<name>A0A6A6QDT5_9PEZI</name>
<dbReference type="AlphaFoldDB" id="A0A6A6QDT5"/>
<feature type="compositionally biased region" description="Pro residues" evidence="1">
    <location>
        <begin position="31"/>
        <end position="51"/>
    </location>
</feature>
<feature type="compositionally biased region" description="Polar residues" evidence="1">
    <location>
        <begin position="65"/>
        <end position="76"/>
    </location>
</feature>
<accession>A0A6A6QDT5</accession>
<evidence type="ECO:0000256" key="1">
    <source>
        <dbReference type="SAM" id="MobiDB-lite"/>
    </source>
</evidence>
<dbReference type="Proteomes" id="UP000799750">
    <property type="component" value="Unassembled WGS sequence"/>
</dbReference>
<dbReference type="EMBL" id="MU004198">
    <property type="protein sequence ID" value="KAF2489637.1"/>
    <property type="molecule type" value="Genomic_DNA"/>
</dbReference>
<evidence type="ECO:0000313" key="2">
    <source>
        <dbReference type="EMBL" id="KAF2489637.1"/>
    </source>
</evidence>
<dbReference type="OrthoDB" id="4744100at2759"/>
<reference evidence="2" key="1">
    <citation type="journal article" date="2020" name="Stud. Mycol.">
        <title>101 Dothideomycetes genomes: a test case for predicting lifestyles and emergence of pathogens.</title>
        <authorList>
            <person name="Haridas S."/>
            <person name="Albert R."/>
            <person name="Binder M."/>
            <person name="Bloem J."/>
            <person name="Labutti K."/>
            <person name="Salamov A."/>
            <person name="Andreopoulos B."/>
            <person name="Baker S."/>
            <person name="Barry K."/>
            <person name="Bills G."/>
            <person name="Bluhm B."/>
            <person name="Cannon C."/>
            <person name="Castanera R."/>
            <person name="Culley D."/>
            <person name="Daum C."/>
            <person name="Ezra D."/>
            <person name="Gonzalez J."/>
            <person name="Henrissat B."/>
            <person name="Kuo A."/>
            <person name="Liang C."/>
            <person name="Lipzen A."/>
            <person name="Lutzoni F."/>
            <person name="Magnuson J."/>
            <person name="Mondo S."/>
            <person name="Nolan M."/>
            <person name="Ohm R."/>
            <person name="Pangilinan J."/>
            <person name="Park H.-J."/>
            <person name="Ramirez L."/>
            <person name="Alfaro M."/>
            <person name="Sun H."/>
            <person name="Tritt A."/>
            <person name="Yoshinaga Y."/>
            <person name="Zwiers L.-H."/>
            <person name="Turgeon B."/>
            <person name="Goodwin S."/>
            <person name="Spatafora J."/>
            <person name="Crous P."/>
            <person name="Grigoriev I."/>
        </authorList>
    </citation>
    <scope>NUCLEOTIDE SEQUENCE</scope>
    <source>
        <strain evidence="2">CBS 269.34</strain>
    </source>
</reference>
<sequence>MAWASLLFNFQSHHQIRTLPRTRNCELLSLSPPPYYNPTSKPTPPPQPPAINPTRACRMSPRSDCPQQQSDRSTSAVGRPPSPAETTENHNNSLPDLPQQAMANRSTADDVRGFVALSDDGILSDDGALSDDGILSDDDYFDDDDAADMAFTHERNSELSDRPMVKEFFNKLPNLSTLADPETRSWLGDFPSDIWEDAIPLFTDGDPKEAASTDYQLHPCYTRLKLRKAALQPHPDIFRLCTRSRCIYKKVVLGIGCLFVNIQTNNGRKSKWTGYEMFVDQNLRLLMVFDSGSLKHAMKDWFPFGCRLSLSRPQNTSNKQHNCFKILEEAPFGWAVVSDSLQSIHQVSFDDVNKMVADTFQNTTGVIQADQLEIHYINTIFPDVRPKSASKA</sequence>
<evidence type="ECO:0000313" key="3">
    <source>
        <dbReference type="Proteomes" id="UP000799750"/>
    </source>
</evidence>
<keyword evidence="3" id="KW-1185">Reference proteome</keyword>